<dbReference type="CDD" id="cd03143">
    <property type="entry name" value="A4_beta-galactosidase_middle_domain"/>
    <property type="match status" value="1"/>
</dbReference>
<dbReference type="InterPro" id="IPR017853">
    <property type="entry name" value="GH"/>
</dbReference>
<reference evidence="1 2" key="1">
    <citation type="submission" date="2020-10" db="EMBL/GenBank/DDBJ databases">
        <title>Myceligenerans pegani sp. nov., an endophytic actinomycete isolated from Peganum harmala L. in Xinjiang, China.</title>
        <authorList>
            <person name="Xin L."/>
        </authorList>
    </citation>
    <scope>NUCLEOTIDE SEQUENCE [LARGE SCALE GENOMIC DNA]</scope>
    <source>
        <strain evidence="1 2">TRM65318</strain>
    </source>
</reference>
<protein>
    <submittedName>
        <fullName evidence="1">Beta-galactosidase</fullName>
    </submittedName>
</protein>
<dbReference type="SUPFAM" id="SSF51445">
    <property type="entry name" value="(Trans)glycosidases"/>
    <property type="match status" value="1"/>
</dbReference>
<dbReference type="Gene3D" id="3.40.50.880">
    <property type="match status" value="1"/>
</dbReference>
<dbReference type="InterPro" id="IPR028212">
    <property type="entry name" value="GHL6"/>
</dbReference>
<sequence>MGTSAEDAHAGGRWWHGPFAVFQSNLQEIDAGMDVESALDVVEAHGANAWLLNTGGIISNHPTDLPFQTRNPHLADRPSGDLVGDAVAAAHRRGIRLLARFDLSKVAAPIAREHPEWCFRTHDGRPQVYQGLWSVCPSGGYYQERSFEIIDEVLSRYPVDGVFVNWFNFNMVDYSRQWYGVCHCDACVDHFREWSGGADLPVDPRTPAINTWSTFSQEVLSDLNRRLTDHIHAASPDALVVLGKRADMRYAEQGKMFGKELWPHAAGDQVSELRNHEPPVPAFVNGVSFVDMPYRMAGEEPAQFAQYLAQGIARGGMPSTYIMGAPGRIPYPSLEVAGEITRFFRRHESLYRDLTSAARIALVKATPARLGAAPSDEYLGVYSMLQRGGYPFDVLPQDQITKLRDAGRLAAYPAVILPDVGSVEPHAAALDAYVRQGGHLVTTGDTAVAADGTAELASSPARARSGGVRRDQELWSTYATTTHQERAADHVYHAPLVAIFGKAYDCEWDGDAQLHGETLPAAPHGPPEKAYGHIASRENPAYGRRFDSGGGSVTSFPWTIGTSYREVETSPAQEMFLSALDEVFTASWRIEAPEQIEVVAGRSGDDLVLHLINLTGASRRGFRPPAPVPGVRVLLPETTARTGAEALVSGETPTIGPDGVLDLDVVGDFEVLRITGGAGIA</sequence>
<gene>
    <name evidence="1" type="ORF">IHE71_21630</name>
</gene>
<comment type="caution">
    <text evidence="1">The sequence shown here is derived from an EMBL/GenBank/DDBJ whole genome shotgun (WGS) entry which is preliminary data.</text>
</comment>
<dbReference type="SUPFAM" id="SSF52317">
    <property type="entry name" value="Class I glutamine amidotransferase-like"/>
    <property type="match status" value="1"/>
</dbReference>
<name>A0ABR9N3R2_9MICO</name>
<evidence type="ECO:0000313" key="2">
    <source>
        <dbReference type="Proteomes" id="UP000625527"/>
    </source>
</evidence>
<dbReference type="Proteomes" id="UP000625527">
    <property type="component" value="Unassembled WGS sequence"/>
</dbReference>
<dbReference type="Gene3D" id="3.20.20.80">
    <property type="entry name" value="Glycosidases"/>
    <property type="match status" value="1"/>
</dbReference>
<organism evidence="1 2">
    <name type="scientific">Myceligenerans pegani</name>
    <dbReference type="NCBI Taxonomy" id="2776917"/>
    <lineage>
        <taxon>Bacteria</taxon>
        <taxon>Bacillati</taxon>
        <taxon>Actinomycetota</taxon>
        <taxon>Actinomycetes</taxon>
        <taxon>Micrococcales</taxon>
        <taxon>Promicromonosporaceae</taxon>
        <taxon>Myceligenerans</taxon>
    </lineage>
</organism>
<accession>A0ABR9N3R2</accession>
<proteinExistence type="predicted"/>
<dbReference type="EMBL" id="JADAQT010000108">
    <property type="protein sequence ID" value="MBE1878300.1"/>
    <property type="molecule type" value="Genomic_DNA"/>
</dbReference>
<dbReference type="RefSeq" id="WP_192864834.1">
    <property type="nucleotide sequence ID" value="NZ_JADAQT010000108.1"/>
</dbReference>
<evidence type="ECO:0000313" key="1">
    <source>
        <dbReference type="EMBL" id="MBE1878300.1"/>
    </source>
</evidence>
<dbReference type="InterPro" id="IPR029062">
    <property type="entry name" value="Class_I_gatase-like"/>
</dbReference>
<keyword evidence="2" id="KW-1185">Reference proteome</keyword>
<dbReference type="Pfam" id="PF14871">
    <property type="entry name" value="GHL6"/>
    <property type="match status" value="1"/>
</dbReference>